<dbReference type="Proteomes" id="UP000186607">
    <property type="component" value="Unassembled WGS sequence"/>
</dbReference>
<name>A0A1U7P066_9DEIO</name>
<protein>
    <submittedName>
        <fullName evidence="4">Transcriptional regulator</fullName>
    </submittedName>
</protein>
<dbReference type="Gene3D" id="1.10.10.10">
    <property type="entry name" value="Winged helix-like DNA-binding domain superfamily/Winged helix DNA-binding domain"/>
    <property type="match status" value="1"/>
</dbReference>
<dbReference type="InterPro" id="IPR011990">
    <property type="entry name" value="TPR-like_helical_dom_sf"/>
</dbReference>
<evidence type="ECO:0000256" key="1">
    <source>
        <dbReference type="ARBA" id="ARBA00023125"/>
    </source>
</evidence>
<dbReference type="OrthoDB" id="51592at2"/>
<dbReference type="InterPro" id="IPR051677">
    <property type="entry name" value="AfsR-DnrI-RedD_regulator"/>
</dbReference>
<gene>
    <name evidence="4" type="ORF">BOO71_0005842</name>
</gene>
<accession>A0A1U7P066</accession>
<proteinExistence type="predicted"/>
<dbReference type="Gene3D" id="1.25.40.10">
    <property type="entry name" value="Tetratricopeptide repeat domain"/>
    <property type="match status" value="2"/>
</dbReference>
<evidence type="ECO:0000256" key="2">
    <source>
        <dbReference type="PROSITE-ProRule" id="PRU01091"/>
    </source>
</evidence>
<evidence type="ECO:0000313" key="5">
    <source>
        <dbReference type="Proteomes" id="UP000186607"/>
    </source>
</evidence>
<keyword evidence="1 2" id="KW-0238">DNA-binding</keyword>
<dbReference type="GO" id="GO:0003677">
    <property type="term" value="F:DNA binding"/>
    <property type="evidence" value="ECO:0007669"/>
    <property type="project" value="UniProtKB-UniRule"/>
</dbReference>
<dbReference type="RefSeq" id="WP_075831866.1">
    <property type="nucleotide sequence ID" value="NZ_MSTI01000066.1"/>
</dbReference>
<organism evidence="4 5">
    <name type="scientific">Deinococcus marmoris</name>
    <dbReference type="NCBI Taxonomy" id="249408"/>
    <lineage>
        <taxon>Bacteria</taxon>
        <taxon>Thermotogati</taxon>
        <taxon>Deinococcota</taxon>
        <taxon>Deinococci</taxon>
        <taxon>Deinococcales</taxon>
        <taxon>Deinococcaceae</taxon>
        <taxon>Deinococcus</taxon>
    </lineage>
</organism>
<dbReference type="InterPro" id="IPR001867">
    <property type="entry name" value="OmpR/PhoB-type_DNA-bd"/>
</dbReference>
<dbReference type="EMBL" id="MSTI01000066">
    <property type="protein sequence ID" value="OLV18567.1"/>
    <property type="molecule type" value="Genomic_DNA"/>
</dbReference>
<dbReference type="PANTHER" id="PTHR35807:SF1">
    <property type="entry name" value="TRANSCRIPTIONAL REGULATOR REDD"/>
    <property type="match status" value="1"/>
</dbReference>
<reference evidence="4 5" key="1">
    <citation type="submission" date="2017-01" db="EMBL/GenBank/DDBJ databases">
        <title>Genome Analysis of Deinococcus marmoris KOPRI26562.</title>
        <authorList>
            <person name="Kim J.H."/>
            <person name="Oh H.-M."/>
        </authorList>
    </citation>
    <scope>NUCLEOTIDE SEQUENCE [LARGE SCALE GENOMIC DNA]</scope>
    <source>
        <strain evidence="4 5">KOPRI26562</strain>
    </source>
</reference>
<dbReference type="GO" id="GO:0006355">
    <property type="term" value="P:regulation of DNA-templated transcription"/>
    <property type="evidence" value="ECO:0007669"/>
    <property type="project" value="InterPro"/>
</dbReference>
<dbReference type="PANTHER" id="PTHR35807">
    <property type="entry name" value="TRANSCRIPTIONAL REGULATOR REDD-RELATED"/>
    <property type="match status" value="1"/>
</dbReference>
<evidence type="ECO:0000313" key="4">
    <source>
        <dbReference type="EMBL" id="OLV18567.1"/>
    </source>
</evidence>
<dbReference type="InterPro" id="IPR036388">
    <property type="entry name" value="WH-like_DNA-bd_sf"/>
</dbReference>
<feature type="DNA-binding region" description="OmpR/PhoB-type" evidence="2">
    <location>
        <begin position="827"/>
        <end position="934"/>
    </location>
</feature>
<sequence length="1057" mass="114358">MAPDLVQALIHRVEHVHARRGSLALAMVGEPGIGKSHLGQSVLAGVGGLKLSLHTRAFETDFGALLHTPNPNTPGLNTPGAPAWARQTLERTLAGQSPDATVLATAVGTLLGHAAPVLVWAEDFHEVAGSERATEFWTALARHLPHARGVALLVSSRTPLPGVFAEQRLTPLDALTGSSLLEAQAGGPLPQAALEWIGDRGRGNPLFLLEFFRHLGRTGALYLDAADGRWRWREPAASTLPLSVEALIADHLARLTHSTGAEALLGLWALWDMALPDEPLEAELAASLSGLDLAAIRALRILAQTSGIRAARTFAHPLFREVALRELPASLRRDLARRCVETLEDAPEQAAQFLTWAEWPAAKAAALLRRALTAAQSRGDPVRAADHQDALVDVVPSGERAEAALAAAQALQPLHTGRALTRATQAWQLDPHNGEALGLCARLLASSGRGQEAERLLEEAPGVIKGQPDYWATVLETRVSAADHSGAMQVWQDHAGELEGRPQLQTAVALARVHLGEFQAAADGIRAALEQPLAAAERVALLHALVRAQVSQADPQMFATLTGALEITAGAGLTAARIELLLEQTQVLSWALQLRGADTGAAEAVHLAETRGDPRLMARTQANRAECLILLGQFEEAEDLLLAALELLGGELASRYTVLTHLSLIHLYLEWARPPDALMAVRHARQAVRLGHEVHDTVMLTWVLSVAARAEALHGDLQRAERLIEEGQALVERSGQHATRPFYLFARGHMQERQGHPQAAAQLFGDACEQARVLGNRPFAERFGLEADRLRGDRTSAEARLAFFRQHELHSSARTALSYFPPIEPEEAAPEIAPASLRLEVLGEVNVTRDGQPLPLRSPGGLRVLVRLLEARLAGRSGVAQDELLEALYPDDNPERSGARLRQQVRRLRAALGADSVLRRETGLGAGGGYALGNMGSDAEDFLNTPDPKLWRGAYLADFEGELSSARDVLVYGLRSAAYAAEPHDPREAARLGRILLDTDPFDWAALALSLRTLRESGEIMALLSLYAEVRQRCTLLGEKLPDTWEDFLRDQEMRAF</sequence>
<dbReference type="GO" id="GO:0000160">
    <property type="term" value="P:phosphorelay signal transduction system"/>
    <property type="evidence" value="ECO:0007669"/>
    <property type="project" value="InterPro"/>
</dbReference>
<dbReference type="InterPro" id="IPR019734">
    <property type="entry name" value="TPR_rpt"/>
</dbReference>
<dbReference type="PROSITE" id="PS51755">
    <property type="entry name" value="OMPR_PHOB"/>
    <property type="match status" value="1"/>
</dbReference>
<feature type="domain" description="OmpR/PhoB-type" evidence="3">
    <location>
        <begin position="827"/>
        <end position="934"/>
    </location>
</feature>
<dbReference type="SUPFAM" id="SSF48452">
    <property type="entry name" value="TPR-like"/>
    <property type="match status" value="2"/>
</dbReference>
<dbReference type="SMART" id="SM00028">
    <property type="entry name" value="TPR"/>
    <property type="match status" value="2"/>
</dbReference>
<keyword evidence="5" id="KW-1185">Reference proteome</keyword>
<evidence type="ECO:0000259" key="3">
    <source>
        <dbReference type="PROSITE" id="PS51755"/>
    </source>
</evidence>
<comment type="caution">
    <text evidence="4">The sequence shown here is derived from an EMBL/GenBank/DDBJ whole genome shotgun (WGS) entry which is preliminary data.</text>
</comment>
<dbReference type="STRING" id="249408.BOO71_0005842"/>
<dbReference type="Pfam" id="PF14559">
    <property type="entry name" value="TPR_19"/>
    <property type="match status" value="1"/>
</dbReference>
<dbReference type="AlphaFoldDB" id="A0A1U7P066"/>